<protein>
    <recommendedName>
        <fullName evidence="3">L-ascorbate peroxidase</fullName>
        <ecNumber evidence="3">1.11.1.11</ecNumber>
    </recommendedName>
</protein>
<evidence type="ECO:0000256" key="2">
    <source>
        <dbReference type="ARBA" id="ARBA00006873"/>
    </source>
</evidence>
<accession>A0ABP0V507</accession>
<dbReference type="PROSITE" id="PS00435">
    <property type="entry name" value="PEROXIDASE_1"/>
    <property type="match status" value="1"/>
</dbReference>
<dbReference type="PANTHER" id="PTHR31356:SF59">
    <property type="entry name" value="L-ASCORBATE PEROXIDASE 1, CYTOSOLIC"/>
    <property type="match status" value="1"/>
</dbReference>
<dbReference type="InterPro" id="IPR019793">
    <property type="entry name" value="Peroxidases_heam-ligand_BS"/>
</dbReference>
<dbReference type="SUPFAM" id="SSF48113">
    <property type="entry name" value="Heme-dependent peroxidases"/>
    <property type="match status" value="1"/>
</dbReference>
<dbReference type="InterPro" id="IPR002207">
    <property type="entry name" value="Peroxidase_I"/>
</dbReference>
<dbReference type="EMBL" id="OZ019901">
    <property type="protein sequence ID" value="CAK9237228.1"/>
    <property type="molecule type" value="Genomic_DNA"/>
</dbReference>
<dbReference type="Proteomes" id="UP001497512">
    <property type="component" value="Chromosome 9"/>
</dbReference>
<evidence type="ECO:0000259" key="5">
    <source>
        <dbReference type="PROSITE" id="PS50873"/>
    </source>
</evidence>
<dbReference type="InterPro" id="IPR044831">
    <property type="entry name" value="Ccp1-like"/>
</dbReference>
<keyword evidence="4" id="KW-0560">Oxidoreductase</keyword>
<evidence type="ECO:0000256" key="3">
    <source>
        <dbReference type="ARBA" id="ARBA00012940"/>
    </source>
</evidence>
<keyword evidence="7" id="KW-1185">Reference proteome</keyword>
<evidence type="ECO:0000313" key="6">
    <source>
        <dbReference type="EMBL" id="CAK9237228.1"/>
    </source>
</evidence>
<dbReference type="EC" id="1.11.1.11" evidence="3"/>
<comment type="similarity">
    <text evidence="2">Belongs to the peroxidase family. Ascorbate peroxidase subfamily.</text>
</comment>
<dbReference type="PRINTS" id="PR00458">
    <property type="entry name" value="PEROXIDASE"/>
</dbReference>
<dbReference type="PANTHER" id="PTHR31356">
    <property type="entry name" value="THYLAKOID LUMENAL 29 KDA PROTEIN, CHLOROPLASTIC-RELATED"/>
    <property type="match status" value="1"/>
</dbReference>
<evidence type="ECO:0000313" key="7">
    <source>
        <dbReference type="Proteomes" id="UP001497512"/>
    </source>
</evidence>
<dbReference type="InterPro" id="IPR002016">
    <property type="entry name" value="Haem_peroxidase"/>
</dbReference>
<reference evidence="6" key="1">
    <citation type="submission" date="2024-02" db="EMBL/GenBank/DDBJ databases">
        <authorList>
            <consortium name="ELIXIR-Norway"/>
            <consortium name="Elixir Norway"/>
        </authorList>
    </citation>
    <scope>NUCLEOTIDE SEQUENCE</scope>
</reference>
<proteinExistence type="inferred from homology"/>
<sequence length="251" mass="27849">MSCFGAGSSYPCVTKEYLADVERCRKKLRGIISEKHCAPLVLRFLWHSAGTYNKKAMNGGPFGSIRFPEELKFEANAGLEIAFKILQPLKETFPKLSYGDFLALAGVVAVEVTGGPEVPFHPGRKDAMKAAPDGRLPDPNKGADMLRSVFGAYGLSDQDIVALSGAHTIGRCHKERSNFEGPWTSNPLIFDNSYFKELLSSTPKEGLLQLPSDKCLVNDPIFRKYVELYAKNEDKFFEDYAMAHMRLSELG</sequence>
<dbReference type="CDD" id="cd00691">
    <property type="entry name" value="ascorbate_peroxidase"/>
    <property type="match status" value="1"/>
</dbReference>
<dbReference type="Gene3D" id="1.10.420.10">
    <property type="entry name" value="Peroxidase, domain 2"/>
    <property type="match status" value="1"/>
</dbReference>
<comment type="cofactor">
    <cofactor evidence="1">
        <name>heme b</name>
        <dbReference type="ChEBI" id="CHEBI:60344"/>
    </cofactor>
</comment>
<dbReference type="Gene3D" id="1.10.520.10">
    <property type="match status" value="1"/>
</dbReference>
<evidence type="ECO:0000256" key="1">
    <source>
        <dbReference type="ARBA" id="ARBA00001970"/>
    </source>
</evidence>
<dbReference type="PROSITE" id="PS50873">
    <property type="entry name" value="PEROXIDASE_4"/>
    <property type="match status" value="1"/>
</dbReference>
<dbReference type="Pfam" id="PF00141">
    <property type="entry name" value="peroxidase"/>
    <property type="match status" value="1"/>
</dbReference>
<name>A0ABP0V507_9BRYO</name>
<organism evidence="6 7">
    <name type="scientific">Sphagnum troendelagicum</name>
    <dbReference type="NCBI Taxonomy" id="128251"/>
    <lineage>
        <taxon>Eukaryota</taxon>
        <taxon>Viridiplantae</taxon>
        <taxon>Streptophyta</taxon>
        <taxon>Embryophyta</taxon>
        <taxon>Bryophyta</taxon>
        <taxon>Sphagnophytina</taxon>
        <taxon>Sphagnopsida</taxon>
        <taxon>Sphagnales</taxon>
        <taxon>Sphagnaceae</taxon>
        <taxon>Sphagnum</taxon>
    </lineage>
</organism>
<dbReference type="PRINTS" id="PR00459">
    <property type="entry name" value="ASPEROXIDASE"/>
</dbReference>
<evidence type="ECO:0000256" key="4">
    <source>
        <dbReference type="ARBA" id="ARBA00023002"/>
    </source>
</evidence>
<dbReference type="InterPro" id="IPR010255">
    <property type="entry name" value="Haem_peroxidase_sf"/>
</dbReference>
<gene>
    <name evidence="6" type="ORF">CSSPTR1EN2_LOCUS23598</name>
</gene>
<feature type="domain" description="Plant heme peroxidase family profile" evidence="5">
    <location>
        <begin position="96"/>
        <end position="251"/>
    </location>
</feature>